<comment type="similarity">
    <text evidence="1">Belongs to the ROK (NagC/XylR) family.</text>
</comment>
<dbReference type="InterPro" id="IPR043129">
    <property type="entry name" value="ATPase_NBD"/>
</dbReference>
<dbReference type="InterPro" id="IPR049874">
    <property type="entry name" value="ROK_cs"/>
</dbReference>
<reference evidence="2 3" key="1">
    <citation type="submission" date="2019-02" db="EMBL/GenBank/DDBJ databases">
        <title>Deep-cultivation of Planctomycetes and their phenomic and genomic characterization uncovers novel biology.</title>
        <authorList>
            <person name="Wiegand S."/>
            <person name="Jogler M."/>
            <person name="Boedeker C."/>
            <person name="Pinto D."/>
            <person name="Vollmers J."/>
            <person name="Rivas-Marin E."/>
            <person name="Kohn T."/>
            <person name="Peeters S.H."/>
            <person name="Heuer A."/>
            <person name="Rast P."/>
            <person name="Oberbeckmann S."/>
            <person name="Bunk B."/>
            <person name="Jeske O."/>
            <person name="Meyerdierks A."/>
            <person name="Storesund J.E."/>
            <person name="Kallscheuer N."/>
            <person name="Luecker S."/>
            <person name="Lage O.M."/>
            <person name="Pohl T."/>
            <person name="Merkel B.J."/>
            <person name="Hornburger P."/>
            <person name="Mueller R.-W."/>
            <person name="Bruemmer F."/>
            <person name="Labrenz M."/>
            <person name="Spormann A.M."/>
            <person name="Op den Camp H."/>
            <person name="Overmann J."/>
            <person name="Amann R."/>
            <person name="Jetten M.S.M."/>
            <person name="Mascher T."/>
            <person name="Medema M.H."/>
            <person name="Devos D.P."/>
            <person name="Kaster A.-K."/>
            <person name="Ovreas L."/>
            <person name="Rohde M."/>
            <person name="Galperin M.Y."/>
            <person name="Jogler C."/>
        </authorList>
    </citation>
    <scope>NUCLEOTIDE SEQUENCE [LARGE SCALE GENOMIC DNA]</scope>
    <source>
        <strain evidence="2 3">Spa11</strain>
    </source>
</reference>
<name>A0A518KA97_9BACT</name>
<dbReference type="InterPro" id="IPR036390">
    <property type="entry name" value="WH_DNA-bd_sf"/>
</dbReference>
<dbReference type="Gene3D" id="3.30.420.40">
    <property type="match status" value="2"/>
</dbReference>
<keyword evidence="3" id="KW-1185">Reference proteome</keyword>
<dbReference type="AlphaFoldDB" id="A0A518KA97"/>
<dbReference type="PROSITE" id="PS01125">
    <property type="entry name" value="ROK"/>
    <property type="match status" value="1"/>
</dbReference>
<dbReference type="SUPFAM" id="SSF46785">
    <property type="entry name" value="Winged helix' DNA-binding domain"/>
    <property type="match status" value="1"/>
</dbReference>
<evidence type="ECO:0000313" key="2">
    <source>
        <dbReference type="EMBL" id="QDV74712.1"/>
    </source>
</evidence>
<dbReference type="EMBL" id="CP036349">
    <property type="protein sequence ID" value="QDV74712.1"/>
    <property type="molecule type" value="Genomic_DNA"/>
</dbReference>
<dbReference type="PANTHER" id="PTHR18964">
    <property type="entry name" value="ROK (REPRESSOR, ORF, KINASE) FAMILY"/>
    <property type="match status" value="1"/>
</dbReference>
<dbReference type="PANTHER" id="PTHR18964:SF149">
    <property type="entry name" value="BIFUNCTIONAL UDP-N-ACETYLGLUCOSAMINE 2-EPIMERASE_N-ACETYLMANNOSAMINE KINASE"/>
    <property type="match status" value="1"/>
</dbReference>
<organism evidence="2 3">
    <name type="scientific">Botrimarina mediterranea</name>
    <dbReference type="NCBI Taxonomy" id="2528022"/>
    <lineage>
        <taxon>Bacteria</taxon>
        <taxon>Pseudomonadati</taxon>
        <taxon>Planctomycetota</taxon>
        <taxon>Planctomycetia</taxon>
        <taxon>Pirellulales</taxon>
        <taxon>Lacipirellulaceae</taxon>
        <taxon>Botrimarina</taxon>
    </lineage>
</organism>
<dbReference type="SUPFAM" id="SSF53067">
    <property type="entry name" value="Actin-like ATPase domain"/>
    <property type="match status" value="1"/>
</dbReference>
<dbReference type="Pfam" id="PF00480">
    <property type="entry name" value="ROK"/>
    <property type="match status" value="1"/>
</dbReference>
<dbReference type="KEGG" id="bmei:Spa11_29200"/>
<sequence>MRFPFQSSSAPPLVAGRRFQGNGMTQTSIVQPRLLSQLNERLVLDAIQSYGPSTRAEVTERIGVTFATVAKAVASLIDARLLEEYDEPTVGRGRPAKRIRLAVDQSQVVGVAIEIDEVLVAAAGLDGKRRGATSTFKTPSSYQQLVRSISEALSDLIKSERLNVLGVGVSVAAQVDEKAGRVAVAANLPYLSDKPLERDLREAIGITCSIVRDTHAMCVSERLHGSAKNLDNFLLLHLGVGIGMGVMIDGRLFFGQYGYSGELGHMTVVPGGQLCHCGRKGCLETVASEWGLSDHLSEQLGRQVTVEDVARLYASGDPVAKKEVRRTCKHLALGVSHAVHLFNPGKVVVYSRLFSACPELLELLVHNVERIALPLNFRGCEFVNAATTPLDGSIAHIIGHLADALAPRLSHTTIVN</sequence>
<dbReference type="InterPro" id="IPR000600">
    <property type="entry name" value="ROK"/>
</dbReference>
<accession>A0A518KA97</accession>
<gene>
    <name evidence="2" type="primary">nagC</name>
    <name evidence="2" type="ORF">Spa11_29200</name>
</gene>
<proteinExistence type="inferred from homology"/>
<dbReference type="Gene3D" id="1.10.10.10">
    <property type="entry name" value="Winged helix-like DNA-binding domain superfamily/Winged helix DNA-binding domain"/>
    <property type="match status" value="1"/>
</dbReference>
<evidence type="ECO:0000256" key="1">
    <source>
        <dbReference type="ARBA" id="ARBA00006479"/>
    </source>
</evidence>
<evidence type="ECO:0000313" key="3">
    <source>
        <dbReference type="Proteomes" id="UP000316426"/>
    </source>
</evidence>
<protein>
    <submittedName>
        <fullName evidence="2">N-acetylglucosamine repressor</fullName>
    </submittedName>
</protein>
<dbReference type="InterPro" id="IPR036388">
    <property type="entry name" value="WH-like_DNA-bd_sf"/>
</dbReference>
<dbReference type="Proteomes" id="UP000316426">
    <property type="component" value="Chromosome"/>
</dbReference>